<name>A0ABS2MZ89_9BACI</name>
<dbReference type="InterPro" id="IPR005105">
    <property type="entry name" value="GlnD_Uridyltrans_N"/>
</dbReference>
<dbReference type="Proteomes" id="UP001296943">
    <property type="component" value="Unassembled WGS sequence"/>
</dbReference>
<keyword evidence="4" id="KW-1185">Reference proteome</keyword>
<evidence type="ECO:0000313" key="4">
    <source>
        <dbReference type="Proteomes" id="UP001296943"/>
    </source>
</evidence>
<dbReference type="EMBL" id="JAFBDR010000007">
    <property type="protein sequence ID" value="MBM7571220.1"/>
    <property type="molecule type" value="Genomic_DNA"/>
</dbReference>
<dbReference type="InterPro" id="IPR018821">
    <property type="entry name" value="DUF294_put_nucleoTrafse_sb-bd"/>
</dbReference>
<feature type="domain" description="Protein-PII uridylyltransferase N-terminal" evidence="1">
    <location>
        <begin position="37"/>
        <end position="157"/>
    </location>
</feature>
<proteinExistence type="predicted"/>
<dbReference type="Pfam" id="PF10335">
    <property type="entry name" value="DUF294_C"/>
    <property type="match status" value="1"/>
</dbReference>
<dbReference type="Pfam" id="PF03445">
    <property type="entry name" value="DUF294"/>
    <property type="match status" value="1"/>
</dbReference>
<gene>
    <name evidence="3" type="ORF">JOC48_001703</name>
</gene>
<reference evidence="3 4" key="1">
    <citation type="submission" date="2021-01" db="EMBL/GenBank/DDBJ databases">
        <title>Genomic Encyclopedia of Type Strains, Phase IV (KMG-IV): sequencing the most valuable type-strain genomes for metagenomic binning, comparative biology and taxonomic classification.</title>
        <authorList>
            <person name="Goeker M."/>
        </authorList>
    </citation>
    <scope>NUCLEOTIDE SEQUENCE [LARGE SCALE GENOMIC DNA]</scope>
    <source>
        <strain evidence="3 4">DSM 23711</strain>
    </source>
</reference>
<evidence type="ECO:0000259" key="1">
    <source>
        <dbReference type="Pfam" id="PF03445"/>
    </source>
</evidence>
<evidence type="ECO:0000313" key="3">
    <source>
        <dbReference type="EMBL" id="MBM7571220.1"/>
    </source>
</evidence>
<accession>A0ABS2MZ89</accession>
<dbReference type="CDD" id="cd05401">
    <property type="entry name" value="NT_GlnE_GlnD_like"/>
    <property type="match status" value="1"/>
</dbReference>
<organism evidence="3 4">
    <name type="scientific">Aquibacillus albus</name>
    <dbReference type="NCBI Taxonomy" id="1168171"/>
    <lineage>
        <taxon>Bacteria</taxon>
        <taxon>Bacillati</taxon>
        <taxon>Bacillota</taxon>
        <taxon>Bacilli</taxon>
        <taxon>Bacillales</taxon>
        <taxon>Bacillaceae</taxon>
        <taxon>Aquibacillus</taxon>
    </lineage>
</organism>
<comment type="caution">
    <text evidence="3">The sequence shown here is derived from an EMBL/GenBank/DDBJ whole genome shotgun (WGS) entry which is preliminary data.</text>
</comment>
<sequence length="342" mass="39872">MKKQVLNKATVDSKRIDSNLNSYKELKIRRSEQIRNVATDHQKLNEFHDDVMKRTFQLAIKKVQSEWGDPPAPFAFFLMGSAGRFEQSIWSDQDHGIIYEGDKECEPYFLTLGEEVKNGLFEVGYELCDGNVMASNPMWCLSLKDWKKQVSDWLGEESWQSLRHFLTFFDSRVLSGKKLLLDCVKKSALSILDQEPRLYMRLIDNVDFIKKGIGVFGQLLPETYGEKSGSIPLKQTAFFPYVNSLRLLALKEKIYEPSTLSRFKKLSTPYDSIKQFEHDFSNLLSVRLHLRKNARDYHEVHLIPIQELTREEKQELKVIIKRGNKLFSETKKIIEKECSTWS</sequence>
<feature type="domain" description="DUF294" evidence="2">
    <location>
        <begin position="198"/>
        <end position="326"/>
    </location>
</feature>
<dbReference type="RefSeq" id="WP_204498681.1">
    <property type="nucleotide sequence ID" value="NZ_JAFBDR010000007.1"/>
</dbReference>
<protein>
    <submittedName>
        <fullName evidence="3">CBS domain-containing protein</fullName>
    </submittedName>
</protein>
<evidence type="ECO:0000259" key="2">
    <source>
        <dbReference type="Pfam" id="PF10335"/>
    </source>
</evidence>